<dbReference type="EMBL" id="JAYKXP010000055">
    <property type="protein sequence ID" value="KAK7034725.1"/>
    <property type="molecule type" value="Genomic_DNA"/>
</dbReference>
<dbReference type="SUPFAM" id="SSF53474">
    <property type="entry name" value="alpha/beta-Hydrolases"/>
    <property type="match status" value="1"/>
</dbReference>
<evidence type="ECO:0000313" key="5">
    <source>
        <dbReference type="EMBL" id="KAK7034725.1"/>
    </source>
</evidence>
<accession>A0AAW0C7H9</accession>
<dbReference type="PROSITE" id="PS00122">
    <property type="entry name" value="CARBOXYLESTERASE_B_1"/>
    <property type="match status" value="1"/>
</dbReference>
<dbReference type="Gene3D" id="3.40.50.1820">
    <property type="entry name" value="alpha/beta hydrolase"/>
    <property type="match status" value="1"/>
</dbReference>
<keyword evidence="6" id="KW-1185">Reference proteome</keyword>
<feature type="chain" id="PRO_5043091084" description="Carboxylic ester hydrolase" evidence="3">
    <location>
        <begin position="20"/>
        <end position="502"/>
    </location>
</feature>
<evidence type="ECO:0000256" key="2">
    <source>
        <dbReference type="ARBA" id="ARBA00022801"/>
    </source>
</evidence>
<reference evidence="5 6" key="1">
    <citation type="submission" date="2024-01" db="EMBL/GenBank/DDBJ databases">
        <title>A draft genome for a cacao thread blight-causing isolate of Paramarasmius palmivorus.</title>
        <authorList>
            <person name="Baruah I.K."/>
            <person name="Bukari Y."/>
            <person name="Amoako-Attah I."/>
            <person name="Meinhardt L.W."/>
            <person name="Bailey B.A."/>
            <person name="Cohen S.P."/>
        </authorList>
    </citation>
    <scope>NUCLEOTIDE SEQUENCE [LARGE SCALE GENOMIC DNA]</scope>
    <source>
        <strain evidence="5 6">GH-12</strain>
    </source>
</reference>
<comment type="similarity">
    <text evidence="1 3">Belongs to the type-B carboxylesterase/lipase family.</text>
</comment>
<dbReference type="PANTHER" id="PTHR11559">
    <property type="entry name" value="CARBOXYLESTERASE"/>
    <property type="match status" value="1"/>
</dbReference>
<keyword evidence="3" id="KW-0732">Signal</keyword>
<proteinExistence type="inferred from homology"/>
<evidence type="ECO:0000259" key="4">
    <source>
        <dbReference type="Pfam" id="PF00135"/>
    </source>
</evidence>
<dbReference type="InterPro" id="IPR029058">
    <property type="entry name" value="AB_hydrolase_fold"/>
</dbReference>
<dbReference type="InterPro" id="IPR019826">
    <property type="entry name" value="Carboxylesterase_B_AS"/>
</dbReference>
<feature type="domain" description="Carboxylesterase type B" evidence="4">
    <location>
        <begin position="45"/>
        <end position="476"/>
    </location>
</feature>
<feature type="signal peptide" evidence="3">
    <location>
        <begin position="1"/>
        <end position="19"/>
    </location>
</feature>
<protein>
    <recommendedName>
        <fullName evidence="3">Carboxylic ester hydrolase</fullName>
        <ecNumber evidence="3">3.1.1.-</ecNumber>
    </recommendedName>
</protein>
<gene>
    <name evidence="5" type="ORF">VNI00_012132</name>
</gene>
<name>A0AAW0C7H9_9AGAR</name>
<dbReference type="Proteomes" id="UP001383192">
    <property type="component" value="Unassembled WGS sequence"/>
</dbReference>
<sequence>MSIFPLATLFSLLAHLSYAVAPSTPSPIAFDPVQNITYHGTFVNGVEKFLNIPYGQDTSGDNRFANPKPFLFPSYISQYNASTEGPACPQAPPSFSIVAFEENQSEDCLKLKVARPKGTRAGDQLPVMVWIYGGSLYIGNINDRRHEPEGLILQSIENGKPIVFVAMNYRLNIFGFAVSEALEARKSLNVGLKDQRLALEWVQKNIKFFGGDPDRVTIFGQSSGGLSVAMQILAYGGSQHTPFHAAIMQSTALEPGSTSNRSAVTYNEVATLAGCELGNPQSTETVACLRALPFETLLNYTIVQYGSATSDIYLPHVDGDFLPLASSELVRQGLFPKMPVMIGWTEDDLAPFTPATIQTSVDTFDFLRLGFELDNTSTVERILSLYPPSDFPTLPSVNLSSEFYRSARVFRDIALACPSFYFGKTMAMKYAEDDESPKVFYYIHNQTVLSGYFESLGLPAFGASHTSELPYVYTLSGVQCHRGCTPNAERYRVAEENFTVME</sequence>
<comment type="caution">
    <text evidence="5">The sequence shown here is derived from an EMBL/GenBank/DDBJ whole genome shotgun (WGS) entry which is preliminary data.</text>
</comment>
<evidence type="ECO:0000256" key="1">
    <source>
        <dbReference type="ARBA" id="ARBA00005964"/>
    </source>
</evidence>
<organism evidence="5 6">
    <name type="scientific">Paramarasmius palmivorus</name>
    <dbReference type="NCBI Taxonomy" id="297713"/>
    <lineage>
        <taxon>Eukaryota</taxon>
        <taxon>Fungi</taxon>
        <taxon>Dikarya</taxon>
        <taxon>Basidiomycota</taxon>
        <taxon>Agaricomycotina</taxon>
        <taxon>Agaricomycetes</taxon>
        <taxon>Agaricomycetidae</taxon>
        <taxon>Agaricales</taxon>
        <taxon>Marasmiineae</taxon>
        <taxon>Marasmiaceae</taxon>
        <taxon>Paramarasmius</taxon>
    </lineage>
</organism>
<dbReference type="GO" id="GO:0016787">
    <property type="term" value="F:hydrolase activity"/>
    <property type="evidence" value="ECO:0007669"/>
    <property type="project" value="UniProtKB-KW"/>
</dbReference>
<evidence type="ECO:0000313" key="6">
    <source>
        <dbReference type="Proteomes" id="UP001383192"/>
    </source>
</evidence>
<evidence type="ECO:0000256" key="3">
    <source>
        <dbReference type="RuleBase" id="RU361235"/>
    </source>
</evidence>
<dbReference type="AlphaFoldDB" id="A0AAW0C7H9"/>
<dbReference type="EC" id="3.1.1.-" evidence="3"/>
<keyword evidence="2 3" id="KW-0378">Hydrolase</keyword>
<dbReference type="InterPro" id="IPR050309">
    <property type="entry name" value="Type-B_Carboxylest/Lipase"/>
</dbReference>
<dbReference type="InterPro" id="IPR002018">
    <property type="entry name" value="CarbesteraseB"/>
</dbReference>
<dbReference type="Pfam" id="PF00135">
    <property type="entry name" value="COesterase"/>
    <property type="match status" value="1"/>
</dbReference>